<comment type="caution">
    <text evidence="1">The sequence shown here is derived from an EMBL/GenBank/DDBJ whole genome shotgun (WGS) entry which is preliminary data.</text>
</comment>
<accession>A0A8T2NWK3</accession>
<evidence type="ECO:0000313" key="2">
    <source>
        <dbReference type="Proteomes" id="UP000824540"/>
    </source>
</evidence>
<organism evidence="1 2">
    <name type="scientific">Albula glossodonta</name>
    <name type="common">roundjaw bonefish</name>
    <dbReference type="NCBI Taxonomy" id="121402"/>
    <lineage>
        <taxon>Eukaryota</taxon>
        <taxon>Metazoa</taxon>
        <taxon>Chordata</taxon>
        <taxon>Craniata</taxon>
        <taxon>Vertebrata</taxon>
        <taxon>Euteleostomi</taxon>
        <taxon>Actinopterygii</taxon>
        <taxon>Neopterygii</taxon>
        <taxon>Teleostei</taxon>
        <taxon>Albuliformes</taxon>
        <taxon>Albulidae</taxon>
        <taxon>Albula</taxon>
    </lineage>
</organism>
<evidence type="ECO:0000313" key="1">
    <source>
        <dbReference type="EMBL" id="KAG9344735.1"/>
    </source>
</evidence>
<keyword evidence="2" id="KW-1185">Reference proteome</keyword>
<dbReference type="AlphaFoldDB" id="A0A8T2NWK3"/>
<proteinExistence type="predicted"/>
<dbReference type="Proteomes" id="UP000824540">
    <property type="component" value="Unassembled WGS sequence"/>
</dbReference>
<gene>
    <name evidence="1" type="ORF">JZ751_010422</name>
</gene>
<protein>
    <submittedName>
        <fullName evidence="1">Uncharacterized protein</fullName>
    </submittedName>
</protein>
<name>A0A8T2NWK3_9TELE</name>
<dbReference type="EMBL" id="JAFBMS010000019">
    <property type="protein sequence ID" value="KAG9344735.1"/>
    <property type="molecule type" value="Genomic_DNA"/>
</dbReference>
<reference evidence="1" key="1">
    <citation type="thesis" date="2021" institute="BYU ScholarsArchive" country="Provo, UT, USA">
        <title>Applications of and Algorithms for Genome Assembly and Genomic Analyses with an Emphasis on Marine Teleosts.</title>
        <authorList>
            <person name="Pickett B.D."/>
        </authorList>
    </citation>
    <scope>NUCLEOTIDE SEQUENCE</scope>
    <source>
        <strain evidence="1">HI-2016</strain>
    </source>
</reference>
<sequence>MGLAGRGGRLSLADRCPAPLPGIKYEGETKTVGRGERERDEGKERLSYLCVTLIKLVVPPSTMPSLREWKKNTGIAACLLCTVEYSQAWRLSYNSWFVRGTQVRSYVYTEEPLTVHILRVPRI</sequence>